<feature type="compositionally biased region" description="Polar residues" evidence="6">
    <location>
        <begin position="1"/>
        <end position="20"/>
    </location>
</feature>
<dbReference type="InterPro" id="IPR011009">
    <property type="entry name" value="Kinase-like_dom_sf"/>
</dbReference>
<dbReference type="SMART" id="SM00220">
    <property type="entry name" value="S_TKc"/>
    <property type="match status" value="1"/>
</dbReference>
<proteinExistence type="predicted"/>
<keyword evidence="1" id="KW-0723">Serine/threonine-protein kinase</keyword>
<dbReference type="OrthoDB" id="1738954at2759"/>
<feature type="region of interest" description="Disordered" evidence="6">
    <location>
        <begin position="1"/>
        <end position="26"/>
    </location>
</feature>
<dbReference type="SUPFAM" id="SSF56112">
    <property type="entry name" value="Protein kinase-like (PK-like)"/>
    <property type="match status" value="1"/>
</dbReference>
<dbReference type="PROSITE" id="PS50011">
    <property type="entry name" value="PROTEIN_KINASE_DOM"/>
    <property type="match status" value="1"/>
</dbReference>
<feature type="region of interest" description="Disordered" evidence="6">
    <location>
        <begin position="688"/>
        <end position="707"/>
    </location>
</feature>
<evidence type="ECO:0000256" key="2">
    <source>
        <dbReference type="ARBA" id="ARBA00022679"/>
    </source>
</evidence>
<evidence type="ECO:0000256" key="5">
    <source>
        <dbReference type="ARBA" id="ARBA00022840"/>
    </source>
</evidence>
<name>A0A8J2WUT1_9STRA</name>
<keyword evidence="2" id="KW-0808">Transferase</keyword>
<feature type="compositionally biased region" description="Low complexity" evidence="6">
    <location>
        <begin position="430"/>
        <end position="440"/>
    </location>
</feature>
<feature type="compositionally biased region" description="Pro residues" evidence="6">
    <location>
        <begin position="418"/>
        <end position="429"/>
    </location>
</feature>
<comment type="caution">
    <text evidence="8">The sequence shown here is derived from an EMBL/GenBank/DDBJ whole genome shotgun (WGS) entry which is preliminary data.</text>
</comment>
<dbReference type="Pfam" id="PF00069">
    <property type="entry name" value="Pkinase"/>
    <property type="match status" value="1"/>
</dbReference>
<gene>
    <name evidence="8" type="ORF">PECAL_2P22670</name>
</gene>
<evidence type="ECO:0000256" key="1">
    <source>
        <dbReference type="ARBA" id="ARBA00022527"/>
    </source>
</evidence>
<evidence type="ECO:0000256" key="3">
    <source>
        <dbReference type="ARBA" id="ARBA00022741"/>
    </source>
</evidence>
<reference evidence="8" key="1">
    <citation type="submission" date="2021-11" db="EMBL/GenBank/DDBJ databases">
        <authorList>
            <consortium name="Genoscope - CEA"/>
            <person name="William W."/>
        </authorList>
    </citation>
    <scope>NUCLEOTIDE SEQUENCE</scope>
</reference>
<dbReference type="Proteomes" id="UP000789595">
    <property type="component" value="Unassembled WGS sequence"/>
</dbReference>
<dbReference type="PANTHER" id="PTHR24351">
    <property type="entry name" value="RIBOSOMAL PROTEIN S6 KINASE"/>
    <property type="match status" value="1"/>
</dbReference>
<dbReference type="AlphaFoldDB" id="A0A8J2WUT1"/>
<feature type="compositionally biased region" description="Polar residues" evidence="6">
    <location>
        <begin position="445"/>
        <end position="460"/>
    </location>
</feature>
<feature type="region of interest" description="Disordered" evidence="6">
    <location>
        <begin position="383"/>
        <end position="517"/>
    </location>
</feature>
<accession>A0A8J2WUT1</accession>
<keyword evidence="5" id="KW-0067">ATP-binding</keyword>
<feature type="domain" description="Protein kinase" evidence="7">
    <location>
        <begin position="40"/>
        <end position="402"/>
    </location>
</feature>
<organism evidence="8 9">
    <name type="scientific">Pelagomonas calceolata</name>
    <dbReference type="NCBI Taxonomy" id="35677"/>
    <lineage>
        <taxon>Eukaryota</taxon>
        <taxon>Sar</taxon>
        <taxon>Stramenopiles</taxon>
        <taxon>Ochrophyta</taxon>
        <taxon>Pelagophyceae</taxon>
        <taxon>Pelagomonadales</taxon>
        <taxon>Pelagomonadaceae</taxon>
        <taxon>Pelagomonas</taxon>
    </lineage>
</organism>
<feature type="region of interest" description="Disordered" evidence="6">
    <location>
        <begin position="611"/>
        <end position="630"/>
    </location>
</feature>
<evidence type="ECO:0000256" key="6">
    <source>
        <dbReference type="SAM" id="MobiDB-lite"/>
    </source>
</evidence>
<dbReference type="GO" id="GO:0005524">
    <property type="term" value="F:ATP binding"/>
    <property type="evidence" value="ECO:0007669"/>
    <property type="project" value="UniProtKB-KW"/>
</dbReference>
<dbReference type="PROSITE" id="PS00108">
    <property type="entry name" value="PROTEIN_KINASE_ST"/>
    <property type="match status" value="1"/>
</dbReference>
<evidence type="ECO:0000259" key="7">
    <source>
        <dbReference type="PROSITE" id="PS50011"/>
    </source>
</evidence>
<dbReference type="Gene3D" id="1.10.510.10">
    <property type="entry name" value="Transferase(Phosphotransferase) domain 1"/>
    <property type="match status" value="2"/>
</dbReference>
<keyword evidence="4" id="KW-0418">Kinase</keyword>
<evidence type="ECO:0000313" key="8">
    <source>
        <dbReference type="EMBL" id="CAH0369157.1"/>
    </source>
</evidence>
<dbReference type="EMBL" id="CAKKNE010000002">
    <property type="protein sequence ID" value="CAH0369157.1"/>
    <property type="molecule type" value="Genomic_DNA"/>
</dbReference>
<dbReference type="InterPro" id="IPR000719">
    <property type="entry name" value="Prot_kinase_dom"/>
</dbReference>
<protein>
    <recommendedName>
        <fullName evidence="7">Protein kinase domain-containing protein</fullName>
    </recommendedName>
</protein>
<feature type="compositionally biased region" description="Basic and acidic residues" evidence="6">
    <location>
        <begin position="383"/>
        <end position="395"/>
    </location>
</feature>
<dbReference type="InterPro" id="IPR008271">
    <property type="entry name" value="Ser/Thr_kinase_AS"/>
</dbReference>
<sequence>MPRSSSLPPAQLRRSNSGGRLQSVEAPDRTVLLRSRGYDATNGRVLSEGSFGSIRACERLADGAVVAVKLIEQPTHRYATERRVLEVSAKGDTPFVLSLLDAFEAPGVAALVTPLYDGDAHDLLRAVRAQRRTEVDPRTSFARASDRLSRNFTDAFGSSKDVVEANGLDNDTALKIVAHTASALDWLHARKVAHRDLKPENVLCAGGGGPQARFVLADFGVVGVGCGPTTGARTLVGTPEYAAPEMAQAFLANGGDVKVLQAFEKSSRRGHGLGSFFRRRSKQMRGQNKAIGKTEYGHACDWFALGCLLYELSVGSPPKRGVWTASKQAKGLDGDVASTIDWLRAEDPSRRCGVRNGLNDVRRAGASVAKALDATALLQKTFKDKPRLSPTKDLKTQPSPVKKTSGTRDWARRRDMLAPPPPTPSPPPAQVAAKMAAVPALDSTPRVSPDTSPRVAQSTPPSVPKQTPARPAKTSIRDKEPRTPPVKGAGLRLFSNESPPSPCIQRRPFSDGDRVPTDAADVEVAAALASVVEAVEKAAAQDRSPRATLASAAKREASAAAVDAAAAAQRARAAAAAAEAAEQPAPPFDITSSEWSPLRRAVRSRVLALEARMHTPPATPKPARRAAPPPRRGPLVLVGLVGLGGAAALALLADPSLVDRLRAAPPAAAPPRPAPPPDFVADLRRPPAPPQKTCRSAINAPAPRPAPTVVVRKRGPLAPLRKLIDLLLLGPLRRRLFGGGR</sequence>
<evidence type="ECO:0000256" key="4">
    <source>
        <dbReference type="ARBA" id="ARBA00022777"/>
    </source>
</evidence>
<evidence type="ECO:0000313" key="9">
    <source>
        <dbReference type="Proteomes" id="UP000789595"/>
    </source>
</evidence>
<dbReference type="GO" id="GO:0004674">
    <property type="term" value="F:protein serine/threonine kinase activity"/>
    <property type="evidence" value="ECO:0007669"/>
    <property type="project" value="UniProtKB-KW"/>
</dbReference>
<keyword evidence="9" id="KW-1185">Reference proteome</keyword>
<keyword evidence="3" id="KW-0547">Nucleotide-binding</keyword>